<evidence type="ECO:0008006" key="4">
    <source>
        <dbReference type="Google" id="ProtNLM"/>
    </source>
</evidence>
<keyword evidence="3" id="KW-1185">Reference proteome</keyword>
<dbReference type="Proteomes" id="UP001501476">
    <property type="component" value="Unassembled WGS sequence"/>
</dbReference>
<comment type="caution">
    <text evidence="2">The sequence shown here is derived from an EMBL/GenBank/DDBJ whole genome shotgun (WGS) entry which is preliminary data.</text>
</comment>
<evidence type="ECO:0000256" key="1">
    <source>
        <dbReference type="SAM" id="SignalP"/>
    </source>
</evidence>
<dbReference type="EMBL" id="BAAADG010000002">
    <property type="protein sequence ID" value="GAA0217031.1"/>
    <property type="molecule type" value="Genomic_DNA"/>
</dbReference>
<dbReference type="Pfam" id="PF09411">
    <property type="entry name" value="PagL"/>
    <property type="match status" value="1"/>
</dbReference>
<protein>
    <recommendedName>
        <fullName evidence="4">Acyloxyacyl hydrolase</fullName>
    </recommendedName>
</protein>
<sequence length="166" mass="18112">MSWNLTMSRNLRYASIALAFLFPSIALAEQESQIALSLGAFEVFDDNTAAEVGVEYRFAPQSSIFGLIPTLGATLTSDGGYWGYAGVRYDIYLNANWILTPNFAIAAYEQGGGVDLGYDMEFRTGAELAYQFNDKSRLGLGLYHLSNGNIGENNPGAESLILSYSF</sequence>
<proteinExistence type="predicted"/>
<evidence type="ECO:0000313" key="2">
    <source>
        <dbReference type="EMBL" id="GAA0217031.1"/>
    </source>
</evidence>
<evidence type="ECO:0000313" key="3">
    <source>
        <dbReference type="Proteomes" id="UP001501476"/>
    </source>
</evidence>
<name>A0ABP3CXA2_9GAMM</name>
<feature type="signal peptide" evidence="1">
    <location>
        <begin position="1"/>
        <end position="28"/>
    </location>
</feature>
<dbReference type="InterPro" id="IPR018550">
    <property type="entry name" value="Lipid-A_deacylase-rel"/>
</dbReference>
<dbReference type="Gene3D" id="2.40.160.20">
    <property type="match status" value="1"/>
</dbReference>
<gene>
    <name evidence="2" type="ORF">GCM10008964_05710</name>
</gene>
<organism evidence="2 3">
    <name type="scientific">Methylophaga marina</name>
    <dbReference type="NCBI Taxonomy" id="45495"/>
    <lineage>
        <taxon>Bacteria</taxon>
        <taxon>Pseudomonadati</taxon>
        <taxon>Pseudomonadota</taxon>
        <taxon>Gammaproteobacteria</taxon>
        <taxon>Thiotrichales</taxon>
        <taxon>Piscirickettsiaceae</taxon>
        <taxon>Methylophaga</taxon>
    </lineage>
</organism>
<reference evidence="3" key="1">
    <citation type="journal article" date="2019" name="Int. J. Syst. Evol. Microbiol.">
        <title>The Global Catalogue of Microorganisms (GCM) 10K type strain sequencing project: providing services to taxonomists for standard genome sequencing and annotation.</title>
        <authorList>
            <consortium name="The Broad Institute Genomics Platform"/>
            <consortium name="The Broad Institute Genome Sequencing Center for Infectious Disease"/>
            <person name="Wu L."/>
            <person name="Ma J."/>
        </authorList>
    </citation>
    <scope>NUCLEOTIDE SEQUENCE [LARGE SCALE GENOMIC DNA]</scope>
    <source>
        <strain evidence="3">JCM 6886</strain>
    </source>
</reference>
<accession>A0ABP3CXA2</accession>
<feature type="chain" id="PRO_5047239852" description="Acyloxyacyl hydrolase" evidence="1">
    <location>
        <begin position="29"/>
        <end position="166"/>
    </location>
</feature>
<keyword evidence="1" id="KW-0732">Signal</keyword>